<dbReference type="NCBIfam" id="TIGR02532">
    <property type="entry name" value="IV_pilin_GFxxxE"/>
    <property type="match status" value="1"/>
</dbReference>
<dbReference type="PANTHER" id="PTHR30093:SF45">
    <property type="entry name" value="TYPE II SECRETION SYSTEM CORE PROTEIN G"/>
    <property type="match status" value="1"/>
</dbReference>
<keyword evidence="13" id="KW-1185">Reference proteome</keyword>
<organism evidence="12 13">
    <name type="scientific">Telmatospirillum siberiense</name>
    <dbReference type="NCBI Taxonomy" id="382514"/>
    <lineage>
        <taxon>Bacteria</taxon>
        <taxon>Pseudomonadati</taxon>
        <taxon>Pseudomonadota</taxon>
        <taxon>Alphaproteobacteria</taxon>
        <taxon>Rhodospirillales</taxon>
        <taxon>Rhodospirillaceae</taxon>
        <taxon>Telmatospirillum</taxon>
    </lineage>
</organism>
<keyword evidence="6" id="KW-0997">Cell inner membrane</keyword>
<evidence type="ECO:0000256" key="5">
    <source>
        <dbReference type="ARBA" id="ARBA00022481"/>
    </source>
</evidence>
<dbReference type="InterPro" id="IPR010054">
    <property type="entry name" value="Type2_sec_GspG"/>
</dbReference>
<dbReference type="NCBIfam" id="TIGR01710">
    <property type="entry name" value="typeII_sec_gspG"/>
    <property type="match status" value="1"/>
</dbReference>
<dbReference type="PROSITE" id="PS00409">
    <property type="entry name" value="PROKAR_NTER_METHYL"/>
    <property type="match status" value="1"/>
</dbReference>
<evidence type="ECO:0000256" key="9">
    <source>
        <dbReference type="ARBA" id="ARBA00023136"/>
    </source>
</evidence>
<dbReference type="Pfam" id="PF07963">
    <property type="entry name" value="N_methyl"/>
    <property type="match status" value="1"/>
</dbReference>
<dbReference type="PANTHER" id="PTHR30093">
    <property type="entry name" value="GENERAL SECRETION PATHWAY PROTEIN G"/>
    <property type="match status" value="1"/>
</dbReference>
<sequence length="146" mass="16051">MTETTFLSRRHRHQAGFTLLELLVVLTIMGLLAGLAGPQVLKYLGSSRTQTARVQVQNIVASLELFYVDLHRYPTEAEGLKALVTAPPEMAGWNGPYLRKMDALRDPWGNPYGYRNPGKFGNIDVFSLGSDNAEGGTGEAQDVGNW</sequence>
<evidence type="ECO:0000256" key="6">
    <source>
        <dbReference type="ARBA" id="ARBA00022519"/>
    </source>
</evidence>
<gene>
    <name evidence="12" type="primary">gspG</name>
    <name evidence="12" type="ORF">CWS72_26000</name>
</gene>
<evidence type="ECO:0000313" key="13">
    <source>
        <dbReference type="Proteomes" id="UP000233293"/>
    </source>
</evidence>
<comment type="caution">
    <text evidence="12">The sequence shown here is derived from an EMBL/GenBank/DDBJ whole genome shotgun (WGS) entry which is preliminary data.</text>
</comment>
<protein>
    <recommendedName>
        <fullName evidence="3">Type II secretion system core protein G</fullName>
    </recommendedName>
</protein>
<comment type="similarity">
    <text evidence="2">Belongs to the GSP G family.</text>
</comment>
<dbReference type="AlphaFoldDB" id="A0A2N3PME5"/>
<dbReference type="GO" id="GO:0015627">
    <property type="term" value="C:type II protein secretion system complex"/>
    <property type="evidence" value="ECO:0007669"/>
    <property type="project" value="InterPro"/>
</dbReference>
<dbReference type="RefSeq" id="WP_101253579.1">
    <property type="nucleotide sequence ID" value="NZ_PIUM01000051.1"/>
</dbReference>
<keyword evidence="9 10" id="KW-0472">Membrane</keyword>
<dbReference type="SUPFAM" id="SSF54523">
    <property type="entry name" value="Pili subunits"/>
    <property type="match status" value="1"/>
</dbReference>
<keyword evidence="7 10" id="KW-0812">Transmembrane</keyword>
<evidence type="ECO:0000256" key="2">
    <source>
        <dbReference type="ARBA" id="ARBA00009984"/>
    </source>
</evidence>
<dbReference type="InterPro" id="IPR013545">
    <property type="entry name" value="T2SS_protein-GspG_C"/>
</dbReference>
<keyword evidence="4" id="KW-1003">Cell membrane</keyword>
<dbReference type="Gene3D" id="3.30.700.10">
    <property type="entry name" value="Glycoprotein, Type 4 Pilin"/>
    <property type="match status" value="1"/>
</dbReference>
<dbReference type="InterPro" id="IPR000983">
    <property type="entry name" value="Bac_GSPG_pilin"/>
</dbReference>
<evidence type="ECO:0000256" key="10">
    <source>
        <dbReference type="SAM" id="Phobius"/>
    </source>
</evidence>
<dbReference type="EMBL" id="PIUM01000051">
    <property type="protein sequence ID" value="PKU21567.1"/>
    <property type="molecule type" value="Genomic_DNA"/>
</dbReference>
<dbReference type="PRINTS" id="PR00813">
    <property type="entry name" value="BCTERIALGSPG"/>
</dbReference>
<dbReference type="InterPro" id="IPR012902">
    <property type="entry name" value="N_methyl_site"/>
</dbReference>
<name>A0A2N3PME5_9PROT</name>
<dbReference type="Pfam" id="PF08334">
    <property type="entry name" value="T2SSG"/>
    <property type="match status" value="1"/>
</dbReference>
<feature type="transmembrane region" description="Helical" evidence="10">
    <location>
        <begin position="20"/>
        <end position="41"/>
    </location>
</feature>
<evidence type="ECO:0000256" key="1">
    <source>
        <dbReference type="ARBA" id="ARBA00004377"/>
    </source>
</evidence>
<keyword evidence="5" id="KW-0488">Methylation</keyword>
<reference evidence="13" key="1">
    <citation type="submission" date="2017-12" db="EMBL/GenBank/DDBJ databases">
        <title>Draft genome sequence of Telmatospirillum siberiense 26-4b1T, an acidotolerant peatland alphaproteobacterium potentially involved in sulfur cycling.</title>
        <authorList>
            <person name="Hausmann B."/>
            <person name="Pjevac P."/>
            <person name="Schreck K."/>
            <person name="Herbold C.W."/>
            <person name="Daims H."/>
            <person name="Wagner M."/>
            <person name="Pester M."/>
            <person name="Loy A."/>
        </authorList>
    </citation>
    <scope>NUCLEOTIDE SEQUENCE [LARGE SCALE GENOMIC DNA]</scope>
    <source>
        <strain evidence="13">26-4b1</strain>
    </source>
</reference>
<dbReference type="InterPro" id="IPR045584">
    <property type="entry name" value="Pilin-like"/>
</dbReference>
<keyword evidence="8 10" id="KW-1133">Transmembrane helix</keyword>
<evidence type="ECO:0000259" key="11">
    <source>
        <dbReference type="Pfam" id="PF08334"/>
    </source>
</evidence>
<dbReference type="GO" id="GO:0005886">
    <property type="term" value="C:plasma membrane"/>
    <property type="evidence" value="ECO:0007669"/>
    <property type="project" value="UniProtKB-SubCell"/>
</dbReference>
<evidence type="ECO:0000313" key="12">
    <source>
        <dbReference type="EMBL" id="PKU21567.1"/>
    </source>
</evidence>
<proteinExistence type="inferred from homology"/>
<evidence type="ECO:0000256" key="8">
    <source>
        <dbReference type="ARBA" id="ARBA00022989"/>
    </source>
</evidence>
<evidence type="ECO:0000256" key="3">
    <source>
        <dbReference type="ARBA" id="ARBA00020042"/>
    </source>
</evidence>
<accession>A0A2N3PME5</accession>
<comment type="subcellular location">
    <subcellularLocation>
        <location evidence="1">Cell inner membrane</location>
        <topology evidence="1">Single-pass membrane protein</topology>
    </subcellularLocation>
</comment>
<evidence type="ECO:0000256" key="4">
    <source>
        <dbReference type="ARBA" id="ARBA00022475"/>
    </source>
</evidence>
<evidence type="ECO:0000256" key="7">
    <source>
        <dbReference type="ARBA" id="ARBA00022692"/>
    </source>
</evidence>
<feature type="domain" description="Type II secretion system protein GspG C-terminal" evidence="11">
    <location>
        <begin position="39"/>
        <end position="146"/>
    </location>
</feature>
<dbReference type="GO" id="GO:0015628">
    <property type="term" value="P:protein secretion by the type II secretion system"/>
    <property type="evidence" value="ECO:0007669"/>
    <property type="project" value="InterPro"/>
</dbReference>
<dbReference type="Proteomes" id="UP000233293">
    <property type="component" value="Unassembled WGS sequence"/>
</dbReference>
<dbReference type="OrthoDB" id="9795612at2"/>